<evidence type="ECO:0000313" key="1">
    <source>
        <dbReference type="EMBL" id="CAH1412918.1"/>
    </source>
</evidence>
<proteinExistence type="predicted"/>
<evidence type="ECO:0000313" key="2">
    <source>
        <dbReference type="Proteomes" id="UP001157418"/>
    </source>
</evidence>
<reference evidence="1 2" key="1">
    <citation type="submission" date="2022-01" db="EMBL/GenBank/DDBJ databases">
        <authorList>
            <person name="Xiong W."/>
            <person name="Schranz E."/>
        </authorList>
    </citation>
    <scope>NUCLEOTIDE SEQUENCE [LARGE SCALE GENOMIC DNA]</scope>
</reference>
<dbReference type="AlphaFoldDB" id="A0AAU9LW70"/>
<organism evidence="1 2">
    <name type="scientific">Lactuca virosa</name>
    <dbReference type="NCBI Taxonomy" id="75947"/>
    <lineage>
        <taxon>Eukaryota</taxon>
        <taxon>Viridiplantae</taxon>
        <taxon>Streptophyta</taxon>
        <taxon>Embryophyta</taxon>
        <taxon>Tracheophyta</taxon>
        <taxon>Spermatophyta</taxon>
        <taxon>Magnoliopsida</taxon>
        <taxon>eudicotyledons</taxon>
        <taxon>Gunneridae</taxon>
        <taxon>Pentapetalae</taxon>
        <taxon>asterids</taxon>
        <taxon>campanulids</taxon>
        <taxon>Asterales</taxon>
        <taxon>Asteraceae</taxon>
        <taxon>Cichorioideae</taxon>
        <taxon>Cichorieae</taxon>
        <taxon>Lactucinae</taxon>
        <taxon>Lactuca</taxon>
    </lineage>
</organism>
<gene>
    <name evidence="1" type="ORF">LVIROSA_LOCUS904</name>
</gene>
<protein>
    <submittedName>
        <fullName evidence="1">Uncharacterized protein</fullName>
    </submittedName>
</protein>
<dbReference type="EMBL" id="CAKMRJ010000001">
    <property type="protein sequence ID" value="CAH1412918.1"/>
    <property type="molecule type" value="Genomic_DNA"/>
</dbReference>
<comment type="caution">
    <text evidence="1">The sequence shown here is derived from an EMBL/GenBank/DDBJ whole genome shotgun (WGS) entry which is preliminary data.</text>
</comment>
<dbReference type="Proteomes" id="UP001157418">
    <property type="component" value="Unassembled WGS sequence"/>
</dbReference>
<name>A0AAU9LW70_9ASTR</name>
<sequence>MQKVCTISRVTTHQSKQLKRRYVSRYKNRFPLRRALESSMKLKVQVGHHPRIIS</sequence>
<accession>A0AAU9LW70</accession>
<keyword evidence="2" id="KW-1185">Reference proteome</keyword>